<feature type="domain" description="Calcium channel YVC1-like C-terminal transmembrane" evidence="4">
    <location>
        <begin position="348"/>
        <end position="643"/>
    </location>
</feature>
<feature type="transmembrane region" description="Helical" evidence="2">
    <location>
        <begin position="404"/>
        <end position="422"/>
    </location>
</feature>
<gene>
    <name evidence="5" type="primary">YVC1_0</name>
    <name evidence="5" type="ORF">A0H81_05888</name>
</gene>
<feature type="transmembrane region" description="Helical" evidence="2">
    <location>
        <begin position="434"/>
        <end position="455"/>
    </location>
</feature>
<sequence>MCAVLRMPVMDCVGFYGYEPASLAIAEHEQRILRVMFRTPLEEFWLRWPFLLMAAIDAALKSLPWSANTIRSRSNVEYLATSSPQPYLFSANTLIPSSSASHTVQFGDMSEAQERQPLLCAQDIEATEVYPIIQMIRFVRGFDFDILSTAYRLVDHIGCHDTPLTYESMASPDLMYSLVRPLREKYSAIQQRGNMSVVFCLLINRVYFFRDRHLNTAPLSRSRAALCEILAIHALSQHAGNMLELALAITTSWPEEREDDLEDRVGNAIEMAILGQAKRFIKSSACQKVIDGIWSGKIVYQADSSRSILSDTYKRNPIHFYDPYRAPLLDHYRLKVPAIRSVLEYLNFLVLFIFFVIALEFNERDKLNASELVFMIYALGFTLEKIAAMQEHGIKVYFKGTWNGFDLAFVTLYCTYAIMRIVGVYNHRPWARETGVDCLALVAVLMFPRLVFVTFKNNVMVLSLRAMIVQFVILMLIAAFCFCGFMYAIWTLGKGSGFSAGQIAWWMIDLWFGLDASLFENASAFHPVFGPLLMITYACLSNTLLLTVLVSILSHTFSTINDDAVAEAMFRRAVSTIEGVKADSLFSYQPPVNLVALCVMLPASYILTPRWFHKVNVFMIRLTSFPILLFIAFYERQAKRSGSFTFYETVSAAAEKLFDTLPRHLKRLTFFEGLTGPDADIDAIFELDEEFGDSALDMEETTHISAMQAANRRRLSQVSRRRPSHGSQNGAPPTSHTPPASPGKAEQSPAGSSTIPLPRQRVHSIVNRGLELAQSASSPLAQIFQPLVMDDDGPEEQQQDGANVVSYGPVTRRRLSSMHAFNQRRPTTESVPSSNANTDHAQSTALRRFPSATARMVASPLSESTDERREPQETAEQIEEEVHPTATVWEKRFDNIEERQKRIEDLLVQLSHSMQR</sequence>
<feature type="transmembrane region" description="Helical" evidence="2">
    <location>
        <begin position="615"/>
        <end position="634"/>
    </location>
</feature>
<protein>
    <submittedName>
        <fullName evidence="5">Calcium channel YVC1</fullName>
    </submittedName>
</protein>
<dbReference type="EMBL" id="LUGG01000006">
    <property type="protein sequence ID" value="OBZ74219.1"/>
    <property type="molecule type" value="Genomic_DNA"/>
</dbReference>
<dbReference type="Pfam" id="PF23317">
    <property type="entry name" value="YVC1_C"/>
    <property type="match status" value="1"/>
</dbReference>
<feature type="domain" description="YVC1 N-terminal linker helical" evidence="3">
    <location>
        <begin position="167"/>
        <end position="316"/>
    </location>
</feature>
<evidence type="ECO:0000259" key="3">
    <source>
        <dbReference type="Pfam" id="PF23190"/>
    </source>
</evidence>
<accession>A0A1C7MCV0</accession>
<feature type="compositionally biased region" description="Polar residues" evidence="1">
    <location>
        <begin position="824"/>
        <end position="845"/>
    </location>
</feature>
<evidence type="ECO:0000313" key="6">
    <source>
        <dbReference type="Proteomes" id="UP000092993"/>
    </source>
</evidence>
<feature type="transmembrane region" description="Helical" evidence="2">
    <location>
        <begin position="467"/>
        <end position="490"/>
    </location>
</feature>
<keyword evidence="2" id="KW-1133">Transmembrane helix</keyword>
<organism evidence="5 6">
    <name type="scientific">Grifola frondosa</name>
    <name type="common">Maitake</name>
    <name type="synonym">Polyporus frondosus</name>
    <dbReference type="NCBI Taxonomy" id="5627"/>
    <lineage>
        <taxon>Eukaryota</taxon>
        <taxon>Fungi</taxon>
        <taxon>Dikarya</taxon>
        <taxon>Basidiomycota</taxon>
        <taxon>Agaricomycotina</taxon>
        <taxon>Agaricomycetes</taxon>
        <taxon>Polyporales</taxon>
        <taxon>Grifolaceae</taxon>
        <taxon>Grifola</taxon>
    </lineage>
</organism>
<feature type="transmembrane region" description="Helical" evidence="2">
    <location>
        <begin position="531"/>
        <end position="553"/>
    </location>
</feature>
<dbReference type="OrthoDB" id="2373987at2759"/>
<feature type="region of interest" description="Disordered" evidence="1">
    <location>
        <begin position="708"/>
        <end position="758"/>
    </location>
</feature>
<comment type="caution">
    <text evidence="5">The sequence shown here is derived from an EMBL/GenBank/DDBJ whole genome shotgun (WGS) entry which is preliminary data.</text>
</comment>
<dbReference type="InterPro" id="IPR056336">
    <property type="entry name" value="YVC1_C"/>
</dbReference>
<feature type="transmembrane region" description="Helical" evidence="2">
    <location>
        <begin position="342"/>
        <end position="361"/>
    </location>
</feature>
<evidence type="ECO:0000313" key="5">
    <source>
        <dbReference type="EMBL" id="OBZ74219.1"/>
    </source>
</evidence>
<proteinExistence type="predicted"/>
<evidence type="ECO:0000256" key="1">
    <source>
        <dbReference type="SAM" id="MobiDB-lite"/>
    </source>
</evidence>
<dbReference type="InterPro" id="IPR056337">
    <property type="entry name" value="LHD_YVC1"/>
</dbReference>
<dbReference type="PANTHER" id="PTHR35859:SF1">
    <property type="entry name" value="NONSELECTIVE CATION CHANNEL PROTEIN"/>
    <property type="match status" value="1"/>
</dbReference>
<feature type="transmembrane region" description="Helical" evidence="2">
    <location>
        <begin position="591"/>
        <end position="608"/>
    </location>
</feature>
<keyword evidence="2" id="KW-0812">Transmembrane</keyword>
<dbReference type="InterPro" id="IPR052971">
    <property type="entry name" value="TRP_calcium_channel"/>
</dbReference>
<dbReference type="Proteomes" id="UP000092993">
    <property type="component" value="Unassembled WGS sequence"/>
</dbReference>
<keyword evidence="6" id="KW-1185">Reference proteome</keyword>
<evidence type="ECO:0000259" key="4">
    <source>
        <dbReference type="Pfam" id="PF23317"/>
    </source>
</evidence>
<keyword evidence="2" id="KW-0472">Membrane</keyword>
<dbReference type="OMA" id="CTYAIMR"/>
<dbReference type="PANTHER" id="PTHR35859">
    <property type="entry name" value="NONSELECTIVE CATION CHANNEL PROTEIN"/>
    <property type="match status" value="1"/>
</dbReference>
<name>A0A1C7MCV0_GRIFR</name>
<feature type="compositionally biased region" description="Basic residues" evidence="1">
    <location>
        <begin position="711"/>
        <end position="724"/>
    </location>
</feature>
<reference evidence="5 6" key="1">
    <citation type="submission" date="2016-03" db="EMBL/GenBank/DDBJ databases">
        <title>Whole genome sequencing of Grifola frondosa 9006-11.</title>
        <authorList>
            <person name="Min B."/>
            <person name="Park H."/>
            <person name="Kim J.-G."/>
            <person name="Cho H."/>
            <person name="Oh Y.-L."/>
            <person name="Kong W.-S."/>
            <person name="Choi I.-G."/>
        </authorList>
    </citation>
    <scope>NUCLEOTIDE SEQUENCE [LARGE SCALE GENOMIC DNA]</scope>
    <source>
        <strain evidence="5 6">9006-11</strain>
    </source>
</reference>
<dbReference type="Pfam" id="PF23190">
    <property type="entry name" value="LHD_TRPY1"/>
    <property type="match status" value="1"/>
</dbReference>
<dbReference type="STRING" id="5627.A0A1C7MCV0"/>
<evidence type="ECO:0000256" key="2">
    <source>
        <dbReference type="SAM" id="Phobius"/>
    </source>
</evidence>
<feature type="region of interest" description="Disordered" evidence="1">
    <location>
        <begin position="819"/>
        <end position="881"/>
    </location>
</feature>
<dbReference type="AlphaFoldDB" id="A0A1C7MCV0"/>